<name>A0ABQ0LQ15_MYCCL</name>
<organism evidence="3 4">
    <name type="scientific">Mycena chlorophos</name>
    <name type="common">Agaric fungus</name>
    <name type="synonym">Agaricus chlorophos</name>
    <dbReference type="NCBI Taxonomy" id="658473"/>
    <lineage>
        <taxon>Eukaryota</taxon>
        <taxon>Fungi</taxon>
        <taxon>Dikarya</taxon>
        <taxon>Basidiomycota</taxon>
        <taxon>Agaricomycotina</taxon>
        <taxon>Agaricomycetes</taxon>
        <taxon>Agaricomycetidae</taxon>
        <taxon>Agaricales</taxon>
        <taxon>Marasmiineae</taxon>
        <taxon>Mycenaceae</taxon>
        <taxon>Mycena</taxon>
    </lineage>
</organism>
<keyword evidence="2" id="KW-0732">Signal</keyword>
<protein>
    <submittedName>
        <fullName evidence="3">Uncharacterized protein</fullName>
    </submittedName>
</protein>
<gene>
    <name evidence="3" type="ORF">MCHLO_10151</name>
</gene>
<dbReference type="Proteomes" id="UP000815677">
    <property type="component" value="Unassembled WGS sequence"/>
</dbReference>
<feature type="region of interest" description="Disordered" evidence="1">
    <location>
        <begin position="233"/>
        <end position="269"/>
    </location>
</feature>
<accession>A0ABQ0LQ15</accession>
<feature type="chain" id="PRO_5046580029" evidence="2">
    <location>
        <begin position="29"/>
        <end position="304"/>
    </location>
</feature>
<evidence type="ECO:0000256" key="2">
    <source>
        <dbReference type="SAM" id="SignalP"/>
    </source>
</evidence>
<reference evidence="3" key="1">
    <citation type="submission" date="2014-09" db="EMBL/GenBank/DDBJ databases">
        <title>Genome sequence of the luminous mushroom Mycena chlorophos for searching fungal bioluminescence genes.</title>
        <authorList>
            <person name="Tanaka Y."/>
            <person name="Kasuga D."/>
            <person name="Oba Y."/>
            <person name="Hase S."/>
            <person name="Sato K."/>
            <person name="Oba Y."/>
            <person name="Sakakibara Y."/>
        </authorList>
    </citation>
    <scope>NUCLEOTIDE SEQUENCE</scope>
</reference>
<evidence type="ECO:0000313" key="4">
    <source>
        <dbReference type="Proteomes" id="UP000815677"/>
    </source>
</evidence>
<evidence type="ECO:0000256" key="1">
    <source>
        <dbReference type="SAM" id="MobiDB-lite"/>
    </source>
</evidence>
<feature type="region of interest" description="Disordered" evidence="1">
    <location>
        <begin position="168"/>
        <end position="210"/>
    </location>
</feature>
<feature type="signal peptide" evidence="2">
    <location>
        <begin position="1"/>
        <end position="28"/>
    </location>
</feature>
<dbReference type="EMBL" id="DF848203">
    <property type="protein sequence ID" value="GAT53160.1"/>
    <property type="molecule type" value="Genomic_DNA"/>
</dbReference>
<keyword evidence="4" id="KW-1185">Reference proteome</keyword>
<evidence type="ECO:0000313" key="3">
    <source>
        <dbReference type="EMBL" id="GAT53160.1"/>
    </source>
</evidence>
<sequence length="304" mass="30183">MSPSLESMHKLSLTTLFLGLLTLHRASAAPAPALVTVFAPALPASTALTASILGVDQAGHTTYAVEEPFEAAVAGGSTSTVTFTATIVAGTDFASQTASVSVPNSGDSFVAGVACTILPQDPGVPALVMCNETFNGVSTEFMTGTEALASVTQVLDVADTAAVTATAVNVPNGNSNGNGNGNGDATASMTDNENATASMTDSGNAASGTGSTVTVYETVTVDASGAQITGGMGKMGKHRMHGGQNQNQNQNQNTDGATATEAEGPIQTTGKIILRRNGAVSRGTAGWARAGMAGALVLALAGLC</sequence>
<feature type="compositionally biased region" description="Low complexity" evidence="1">
    <location>
        <begin position="242"/>
        <end position="253"/>
    </location>
</feature>
<feature type="compositionally biased region" description="Polar residues" evidence="1">
    <location>
        <begin position="185"/>
        <end position="210"/>
    </location>
</feature>
<proteinExistence type="predicted"/>